<sequence length="92" mass="10731">MLALCLPGDTGSQIATHYKELVLQGKIAQKEDITRKPLSFEYHKYFLSNVEMHLAQQILNLFKKGTQITKSLFREMARKIYFCPRILAEREV</sequence>
<reference evidence="1 2" key="1">
    <citation type="submission" date="2024-04" db="EMBL/GenBank/DDBJ databases">
        <title>Tritrichomonas musculus Genome.</title>
        <authorList>
            <person name="Alves-Ferreira E."/>
            <person name="Grigg M."/>
            <person name="Lorenzi H."/>
            <person name="Galac M."/>
        </authorList>
    </citation>
    <scope>NUCLEOTIDE SEQUENCE [LARGE SCALE GENOMIC DNA]</scope>
    <source>
        <strain evidence="1 2">EAF2021</strain>
    </source>
</reference>
<name>A0ABR2J1Q1_9EUKA</name>
<accession>A0ABR2J1Q1</accession>
<comment type="caution">
    <text evidence="1">The sequence shown here is derived from an EMBL/GenBank/DDBJ whole genome shotgun (WGS) entry which is preliminary data.</text>
</comment>
<organism evidence="1 2">
    <name type="scientific">Tritrichomonas musculus</name>
    <dbReference type="NCBI Taxonomy" id="1915356"/>
    <lineage>
        <taxon>Eukaryota</taxon>
        <taxon>Metamonada</taxon>
        <taxon>Parabasalia</taxon>
        <taxon>Tritrichomonadida</taxon>
        <taxon>Tritrichomonadidae</taxon>
        <taxon>Tritrichomonas</taxon>
    </lineage>
</organism>
<protein>
    <submittedName>
        <fullName evidence="1">Uncharacterized protein</fullName>
    </submittedName>
</protein>
<dbReference type="EMBL" id="JAPFFF010000014">
    <property type="protein sequence ID" value="KAK8871147.1"/>
    <property type="molecule type" value="Genomic_DNA"/>
</dbReference>
<evidence type="ECO:0000313" key="2">
    <source>
        <dbReference type="Proteomes" id="UP001470230"/>
    </source>
</evidence>
<proteinExistence type="predicted"/>
<keyword evidence="2" id="KW-1185">Reference proteome</keyword>
<evidence type="ECO:0000313" key="1">
    <source>
        <dbReference type="EMBL" id="KAK8871147.1"/>
    </source>
</evidence>
<gene>
    <name evidence="1" type="ORF">M9Y10_009060</name>
</gene>
<dbReference type="Proteomes" id="UP001470230">
    <property type="component" value="Unassembled WGS sequence"/>
</dbReference>